<feature type="signal peptide" evidence="1">
    <location>
        <begin position="1"/>
        <end position="29"/>
    </location>
</feature>
<evidence type="ECO:0000256" key="1">
    <source>
        <dbReference type="SAM" id="SignalP"/>
    </source>
</evidence>
<reference evidence="2" key="2">
    <citation type="submission" date="2023-06" db="EMBL/GenBank/DDBJ databases">
        <authorList>
            <consortium name="Lawrence Berkeley National Laboratory"/>
            <person name="Haridas S."/>
            <person name="Hensen N."/>
            <person name="Bonometti L."/>
            <person name="Westerberg I."/>
            <person name="Brannstrom I.O."/>
            <person name="Guillou S."/>
            <person name="Cros-Aarteil S."/>
            <person name="Calhoun S."/>
            <person name="Kuo A."/>
            <person name="Mondo S."/>
            <person name="Pangilinan J."/>
            <person name="Riley R."/>
            <person name="Labutti K."/>
            <person name="Andreopoulos B."/>
            <person name="Lipzen A."/>
            <person name="Chen C."/>
            <person name="Yanf M."/>
            <person name="Daum C."/>
            <person name="Ng V."/>
            <person name="Clum A."/>
            <person name="Steindorff A."/>
            <person name="Ohm R."/>
            <person name="Martin F."/>
            <person name="Silar P."/>
            <person name="Natvig D."/>
            <person name="Lalanne C."/>
            <person name="Gautier V."/>
            <person name="Ament-Velasquez S.L."/>
            <person name="Kruys A."/>
            <person name="Hutchinson M.I."/>
            <person name="Powell A.J."/>
            <person name="Barry K."/>
            <person name="Miller A.N."/>
            <person name="Grigoriev I.V."/>
            <person name="Debuchy R."/>
            <person name="Gladieux P."/>
            <person name="Thoren M.H."/>
            <person name="Johannesson H."/>
        </authorList>
    </citation>
    <scope>NUCLEOTIDE SEQUENCE</scope>
    <source>
        <strain evidence="2">CBS 958.72</strain>
    </source>
</reference>
<gene>
    <name evidence="2" type="ORF">B0T24DRAFT_260700</name>
</gene>
<organism evidence="2 3">
    <name type="scientific">Lasiosphaeria ovina</name>
    <dbReference type="NCBI Taxonomy" id="92902"/>
    <lineage>
        <taxon>Eukaryota</taxon>
        <taxon>Fungi</taxon>
        <taxon>Dikarya</taxon>
        <taxon>Ascomycota</taxon>
        <taxon>Pezizomycotina</taxon>
        <taxon>Sordariomycetes</taxon>
        <taxon>Sordariomycetidae</taxon>
        <taxon>Sordariales</taxon>
        <taxon>Lasiosphaeriaceae</taxon>
        <taxon>Lasiosphaeria</taxon>
    </lineage>
</organism>
<accession>A0AAE0KB41</accession>
<protein>
    <submittedName>
        <fullName evidence="2">Uncharacterized protein</fullName>
    </submittedName>
</protein>
<dbReference type="Proteomes" id="UP001287356">
    <property type="component" value="Unassembled WGS sequence"/>
</dbReference>
<keyword evidence="3" id="KW-1185">Reference proteome</keyword>
<reference evidence="2" key="1">
    <citation type="journal article" date="2023" name="Mol. Phylogenet. Evol.">
        <title>Genome-scale phylogeny and comparative genomics of the fungal order Sordariales.</title>
        <authorList>
            <person name="Hensen N."/>
            <person name="Bonometti L."/>
            <person name="Westerberg I."/>
            <person name="Brannstrom I.O."/>
            <person name="Guillou S."/>
            <person name="Cros-Aarteil S."/>
            <person name="Calhoun S."/>
            <person name="Haridas S."/>
            <person name="Kuo A."/>
            <person name="Mondo S."/>
            <person name="Pangilinan J."/>
            <person name="Riley R."/>
            <person name="LaButti K."/>
            <person name="Andreopoulos B."/>
            <person name="Lipzen A."/>
            <person name="Chen C."/>
            <person name="Yan M."/>
            <person name="Daum C."/>
            <person name="Ng V."/>
            <person name="Clum A."/>
            <person name="Steindorff A."/>
            <person name="Ohm R.A."/>
            <person name="Martin F."/>
            <person name="Silar P."/>
            <person name="Natvig D.O."/>
            <person name="Lalanne C."/>
            <person name="Gautier V."/>
            <person name="Ament-Velasquez S.L."/>
            <person name="Kruys A."/>
            <person name="Hutchinson M.I."/>
            <person name="Powell A.J."/>
            <person name="Barry K."/>
            <person name="Miller A.N."/>
            <person name="Grigoriev I.V."/>
            <person name="Debuchy R."/>
            <person name="Gladieux P."/>
            <person name="Hiltunen Thoren M."/>
            <person name="Johannesson H."/>
        </authorList>
    </citation>
    <scope>NUCLEOTIDE SEQUENCE</scope>
    <source>
        <strain evidence="2">CBS 958.72</strain>
    </source>
</reference>
<dbReference type="AlphaFoldDB" id="A0AAE0KB41"/>
<name>A0AAE0KB41_9PEZI</name>
<sequence length="155" mass="17824">MTSPSVCRCLRTRAAFLVVLTLPLYRRRALQPQLPATNLERQTETIRHADYVRIHQYVAGLRYYKQLISANSLGLQSVVWSMFWQPDIQCNLVSPWLGGILDVLRPLIDARDIAALVKTFAMRRPRVALWWLGMLLLGSPNILEEMVSLVRDHRG</sequence>
<comment type="caution">
    <text evidence="2">The sequence shown here is derived from an EMBL/GenBank/DDBJ whole genome shotgun (WGS) entry which is preliminary data.</text>
</comment>
<evidence type="ECO:0000313" key="2">
    <source>
        <dbReference type="EMBL" id="KAK3373434.1"/>
    </source>
</evidence>
<dbReference type="EMBL" id="JAULSN010000004">
    <property type="protein sequence ID" value="KAK3373434.1"/>
    <property type="molecule type" value="Genomic_DNA"/>
</dbReference>
<feature type="chain" id="PRO_5042242735" evidence="1">
    <location>
        <begin position="30"/>
        <end position="155"/>
    </location>
</feature>
<keyword evidence="1" id="KW-0732">Signal</keyword>
<evidence type="ECO:0000313" key="3">
    <source>
        <dbReference type="Proteomes" id="UP001287356"/>
    </source>
</evidence>
<proteinExistence type="predicted"/>